<dbReference type="NCBIfam" id="NF008102">
    <property type="entry name" value="PRK10847.1"/>
    <property type="match status" value="1"/>
</dbReference>
<organism evidence="9 10">
    <name type="scientific">Candidatus Gottesmanbacteria bacterium RIFCSPLOWO2_01_FULL_43_11b</name>
    <dbReference type="NCBI Taxonomy" id="1798392"/>
    <lineage>
        <taxon>Bacteria</taxon>
        <taxon>Candidatus Gottesmaniibacteriota</taxon>
    </lineage>
</organism>
<dbReference type="STRING" id="1798392.A3A79_00095"/>
<evidence type="ECO:0000256" key="1">
    <source>
        <dbReference type="ARBA" id="ARBA00004651"/>
    </source>
</evidence>
<dbReference type="AlphaFoldDB" id="A0A1F6AFT3"/>
<comment type="caution">
    <text evidence="9">The sequence shown here is derived from an EMBL/GenBank/DDBJ whole genome shotgun (WGS) entry which is preliminary data.</text>
</comment>
<proteinExistence type="inferred from homology"/>
<gene>
    <name evidence="9" type="ORF">A3A79_00095</name>
</gene>
<feature type="transmembrane region" description="Helical" evidence="7">
    <location>
        <begin position="27"/>
        <end position="49"/>
    </location>
</feature>
<evidence type="ECO:0000259" key="8">
    <source>
        <dbReference type="Pfam" id="PF09335"/>
    </source>
</evidence>
<keyword evidence="3 7" id="KW-1003">Cell membrane</keyword>
<keyword evidence="6 7" id="KW-0472">Membrane</keyword>
<dbReference type="Proteomes" id="UP000178759">
    <property type="component" value="Unassembled WGS sequence"/>
</dbReference>
<dbReference type="EMBL" id="MFJV01000001">
    <property type="protein sequence ID" value="OGG23610.1"/>
    <property type="molecule type" value="Genomic_DNA"/>
</dbReference>
<feature type="transmembrane region" description="Helical" evidence="7">
    <location>
        <begin position="154"/>
        <end position="176"/>
    </location>
</feature>
<dbReference type="PANTHER" id="PTHR30353:SF0">
    <property type="entry name" value="TRANSMEMBRANE PROTEIN"/>
    <property type="match status" value="1"/>
</dbReference>
<dbReference type="InterPro" id="IPR032816">
    <property type="entry name" value="VTT_dom"/>
</dbReference>
<evidence type="ECO:0000256" key="4">
    <source>
        <dbReference type="ARBA" id="ARBA00022692"/>
    </source>
</evidence>
<feature type="transmembrane region" description="Helical" evidence="7">
    <location>
        <begin position="56"/>
        <end position="82"/>
    </location>
</feature>
<keyword evidence="4 7" id="KW-0812">Transmembrane</keyword>
<feature type="domain" description="VTT" evidence="8">
    <location>
        <begin position="49"/>
        <end position="173"/>
    </location>
</feature>
<comment type="similarity">
    <text evidence="2 7">Belongs to the DedA family.</text>
</comment>
<evidence type="ECO:0000256" key="3">
    <source>
        <dbReference type="ARBA" id="ARBA00022475"/>
    </source>
</evidence>
<reference evidence="9 10" key="1">
    <citation type="journal article" date="2016" name="Nat. Commun.">
        <title>Thousands of microbial genomes shed light on interconnected biogeochemical processes in an aquifer system.</title>
        <authorList>
            <person name="Anantharaman K."/>
            <person name="Brown C.T."/>
            <person name="Hug L.A."/>
            <person name="Sharon I."/>
            <person name="Castelle C.J."/>
            <person name="Probst A.J."/>
            <person name="Thomas B.C."/>
            <person name="Singh A."/>
            <person name="Wilkins M.J."/>
            <person name="Karaoz U."/>
            <person name="Brodie E.L."/>
            <person name="Williams K.H."/>
            <person name="Hubbard S.S."/>
            <person name="Banfield J.F."/>
        </authorList>
    </citation>
    <scope>NUCLEOTIDE SEQUENCE [LARGE SCALE GENOMIC DNA]</scope>
</reference>
<evidence type="ECO:0000256" key="7">
    <source>
        <dbReference type="RuleBase" id="RU367016"/>
    </source>
</evidence>
<dbReference type="InterPro" id="IPR058127">
    <property type="entry name" value="DedA"/>
</dbReference>
<evidence type="ECO:0000256" key="2">
    <source>
        <dbReference type="ARBA" id="ARBA00010792"/>
    </source>
</evidence>
<evidence type="ECO:0000256" key="6">
    <source>
        <dbReference type="ARBA" id="ARBA00023136"/>
    </source>
</evidence>
<sequence length="218" mass="24414">MEWVGGFVDIILHLDEYLTELVGTYGVLTYGILFLVIFAETGFVVTPFLPGDSLLFAAGAIAALGSLDIGLIVLALIGAAVLGDTINYWIGHYFGQKIVDNPKIKFINQEHIDKTEQFYKKYGGKTIILARFVPIIRTFAPFVAGVGTMEYKKFILFNVIGGVVWVSLFTLAGFFFGNIPFVQENFHYVIFVIIFLSIVPIVSEYIQHKRSKLHKFTD</sequence>
<evidence type="ECO:0000256" key="5">
    <source>
        <dbReference type="ARBA" id="ARBA00022989"/>
    </source>
</evidence>
<dbReference type="InterPro" id="IPR032818">
    <property type="entry name" value="DedA-like"/>
</dbReference>
<name>A0A1F6AFT3_9BACT</name>
<accession>A0A1F6AFT3</accession>
<dbReference type="Pfam" id="PF09335">
    <property type="entry name" value="VTT_dom"/>
    <property type="match status" value="1"/>
</dbReference>
<comment type="subcellular location">
    <subcellularLocation>
        <location evidence="1 7">Cell membrane</location>
        <topology evidence="1 7">Multi-pass membrane protein</topology>
    </subcellularLocation>
</comment>
<evidence type="ECO:0000313" key="9">
    <source>
        <dbReference type="EMBL" id="OGG23610.1"/>
    </source>
</evidence>
<keyword evidence="5 7" id="KW-1133">Transmembrane helix</keyword>
<dbReference type="PANTHER" id="PTHR30353">
    <property type="entry name" value="INNER MEMBRANE PROTEIN DEDA-RELATED"/>
    <property type="match status" value="1"/>
</dbReference>
<dbReference type="GO" id="GO:0005886">
    <property type="term" value="C:plasma membrane"/>
    <property type="evidence" value="ECO:0007669"/>
    <property type="project" value="UniProtKB-SubCell"/>
</dbReference>
<protein>
    <recommendedName>
        <fullName evidence="8">VTT domain-containing protein</fullName>
    </recommendedName>
</protein>
<feature type="transmembrane region" description="Helical" evidence="7">
    <location>
        <begin position="188"/>
        <end position="206"/>
    </location>
</feature>
<evidence type="ECO:0000313" key="10">
    <source>
        <dbReference type="Proteomes" id="UP000178759"/>
    </source>
</evidence>